<name>A0A7Y6BWF1_9BACL</name>
<evidence type="ECO:0000313" key="2">
    <source>
        <dbReference type="EMBL" id="NUU75721.1"/>
    </source>
</evidence>
<dbReference type="AlphaFoldDB" id="A0A7Y6BWF1"/>
<gene>
    <name evidence="2" type="ORF">HP552_10825</name>
</gene>
<comment type="caution">
    <text evidence="2">The sequence shown here is derived from an EMBL/GenBank/DDBJ whole genome shotgun (WGS) entry which is preliminary data.</text>
</comment>
<keyword evidence="3" id="KW-1185">Reference proteome</keyword>
<evidence type="ECO:0000313" key="3">
    <source>
        <dbReference type="Proteomes" id="UP000526125"/>
    </source>
</evidence>
<accession>A0A7Y6BWF1</accession>
<dbReference type="EMBL" id="JABMCB010000176">
    <property type="protein sequence ID" value="NUU75721.1"/>
    <property type="molecule type" value="Genomic_DNA"/>
</dbReference>
<dbReference type="SUPFAM" id="SSF52402">
    <property type="entry name" value="Adenine nucleotide alpha hydrolases-like"/>
    <property type="match status" value="1"/>
</dbReference>
<feature type="domain" description="Phosphoadenosine phosphosulphate reductase" evidence="1">
    <location>
        <begin position="232"/>
        <end position="471"/>
    </location>
</feature>
<dbReference type="GO" id="GO:0003824">
    <property type="term" value="F:catalytic activity"/>
    <property type="evidence" value="ECO:0007669"/>
    <property type="project" value="InterPro"/>
</dbReference>
<dbReference type="RefSeq" id="WP_175395495.1">
    <property type="nucleotide sequence ID" value="NZ_JABMCB010000176.1"/>
</dbReference>
<sequence>MEQDTYKFKETVSKIKPVQHLHKHNQQSVQLWRLLKDAGCVYFGTVRKWTSVFQLSNFYVAIHHFIDEEPIEELIGKETNVHWSSVLSEPEYHPLAKLIEDLEGNLQTQCCVPEQTFIDACQKPYSVHLQSPKHKFMLWFRTSSEFSFLLEIFFTTQQIPPYGVNLPNEWPNIRVRYTNEYESQALFDITEYLVDTEPLPKEAMVIQDTIDSHLIEYSQEAVKRIFAENEKVVIAYSGGKDSSVLLQLCVEFVLANPMYQDKLYIISASTGVENPIIEQHIRTMQSVVTNKLDQLFINGFSIDRFTIVEPESDQTYTACVFGDGFIPPSATFKWCVERLKVNPGQDDLLERFSNNELVCQVLGVRSAESSNRSKSIEHHFSNDFYGVHVLRGGLRTAPPIRHWTAADVATYLVRTPAPWNEEYSNHNLINIYGLASGMMECPIGAIIQNENDAVKGCSGSSARFGCWACTVVKEDKSLSNLVDAYPEELGPHYKMRRLLKGVQEIRYGGCTGYYRNRGGFSTGYGDLTIDIRTILLTFWREYNLPLSQTEVVEIIKKVKAREIPEGLAISHRFWAIIHRFFPHDPGPFSSAMFHATWEPRFLIDENNNKVKLETVGVDRVSHGDIAWAERYQAVCMAARSIQPDDDIQMVVKGMMIAGKAVQVLYTKSRPQSVILNLPQGHTEIKIPLISEIYVIPKSNFYQDSWDF</sequence>
<reference evidence="2 3" key="1">
    <citation type="submission" date="2020-05" db="EMBL/GenBank/DDBJ databases">
        <title>Genome Sequencing of Type Strains.</title>
        <authorList>
            <person name="Lemaire J.F."/>
            <person name="Inderbitzin P."/>
            <person name="Gregorio O.A."/>
            <person name="Collins S.B."/>
            <person name="Wespe N."/>
            <person name="Knight-Connoni V."/>
        </authorList>
    </citation>
    <scope>NUCLEOTIDE SEQUENCE [LARGE SCALE GENOMIC DNA]</scope>
    <source>
        <strain evidence="2 3">LMG 21957</strain>
    </source>
</reference>
<dbReference type="InterPro" id="IPR002500">
    <property type="entry name" value="PAPS_reduct_dom"/>
</dbReference>
<dbReference type="Pfam" id="PF01507">
    <property type="entry name" value="PAPS_reduct"/>
    <property type="match status" value="1"/>
</dbReference>
<dbReference type="PANTHER" id="PTHR43196">
    <property type="entry name" value="SULFATE ADENYLYLTRANSFERASE SUBUNIT 2"/>
    <property type="match status" value="1"/>
</dbReference>
<proteinExistence type="predicted"/>
<dbReference type="PANTHER" id="PTHR43196:SF2">
    <property type="entry name" value="PHOSPHOADENOSINE PHOSPHOSULFATE REDUCTASE"/>
    <property type="match status" value="1"/>
</dbReference>
<protein>
    <submittedName>
        <fullName evidence="2">Phosphoadenosine phosphosulfate reductase family protein</fullName>
    </submittedName>
</protein>
<organism evidence="2 3">
    <name type="scientific">Paenibacillus xylanilyticus</name>
    <dbReference type="NCBI Taxonomy" id="248903"/>
    <lineage>
        <taxon>Bacteria</taxon>
        <taxon>Bacillati</taxon>
        <taxon>Bacillota</taxon>
        <taxon>Bacilli</taxon>
        <taxon>Bacillales</taxon>
        <taxon>Paenibacillaceae</taxon>
        <taxon>Paenibacillus</taxon>
    </lineage>
</organism>
<dbReference type="InterPro" id="IPR014729">
    <property type="entry name" value="Rossmann-like_a/b/a_fold"/>
</dbReference>
<dbReference type="Proteomes" id="UP000526125">
    <property type="component" value="Unassembled WGS sequence"/>
</dbReference>
<dbReference type="InterPro" id="IPR050128">
    <property type="entry name" value="Sulfate_adenylyltrnsfr_sub2"/>
</dbReference>
<evidence type="ECO:0000259" key="1">
    <source>
        <dbReference type="Pfam" id="PF01507"/>
    </source>
</evidence>
<dbReference type="Gene3D" id="3.40.50.620">
    <property type="entry name" value="HUPs"/>
    <property type="match status" value="1"/>
</dbReference>